<proteinExistence type="predicted"/>
<feature type="transmembrane region" description="Helical" evidence="1">
    <location>
        <begin position="29"/>
        <end position="49"/>
    </location>
</feature>
<reference evidence="2" key="1">
    <citation type="submission" date="2020-05" db="EMBL/GenBank/DDBJ databases">
        <title>WGS assembly of Panicum virgatum.</title>
        <authorList>
            <person name="Lovell J.T."/>
            <person name="Jenkins J."/>
            <person name="Shu S."/>
            <person name="Juenger T.E."/>
            <person name="Schmutz J."/>
        </authorList>
    </citation>
    <scope>NUCLEOTIDE SEQUENCE</scope>
    <source>
        <strain evidence="2">AP13</strain>
    </source>
</reference>
<sequence>MCSVGGGGSVGLVRLGSEAPRRDSDGVELGLFFFFDSSLFFPFLLLLVLRVQVAGQEKASGKTASKGPTADGRLRRMCCNFPLFAPSFRTDGGGLRLVCAVWRTDGGRWLGRRWKIYSSSRDLVVIFLFLGVLSAKVGCTDPFASF</sequence>
<organism evidence="2 3">
    <name type="scientific">Panicum virgatum</name>
    <name type="common">Blackwell switchgrass</name>
    <dbReference type="NCBI Taxonomy" id="38727"/>
    <lineage>
        <taxon>Eukaryota</taxon>
        <taxon>Viridiplantae</taxon>
        <taxon>Streptophyta</taxon>
        <taxon>Embryophyta</taxon>
        <taxon>Tracheophyta</taxon>
        <taxon>Spermatophyta</taxon>
        <taxon>Magnoliopsida</taxon>
        <taxon>Liliopsida</taxon>
        <taxon>Poales</taxon>
        <taxon>Poaceae</taxon>
        <taxon>PACMAD clade</taxon>
        <taxon>Panicoideae</taxon>
        <taxon>Panicodae</taxon>
        <taxon>Paniceae</taxon>
        <taxon>Panicinae</taxon>
        <taxon>Panicum</taxon>
        <taxon>Panicum sect. Hiantes</taxon>
    </lineage>
</organism>
<evidence type="ECO:0000256" key="1">
    <source>
        <dbReference type="SAM" id="Phobius"/>
    </source>
</evidence>
<keyword evidence="3" id="KW-1185">Reference proteome</keyword>
<feature type="transmembrane region" description="Helical" evidence="1">
    <location>
        <begin position="123"/>
        <end position="144"/>
    </location>
</feature>
<keyword evidence="1" id="KW-0472">Membrane</keyword>
<accession>A0A8T0RV88</accession>
<keyword evidence="1" id="KW-0812">Transmembrane</keyword>
<evidence type="ECO:0000313" key="3">
    <source>
        <dbReference type="Proteomes" id="UP000823388"/>
    </source>
</evidence>
<gene>
    <name evidence="2" type="ORF">PVAP13_5NG398429</name>
</gene>
<dbReference type="Proteomes" id="UP000823388">
    <property type="component" value="Chromosome 5N"/>
</dbReference>
<evidence type="ECO:0000313" key="2">
    <source>
        <dbReference type="EMBL" id="KAG2589035.1"/>
    </source>
</evidence>
<protein>
    <submittedName>
        <fullName evidence="2">Uncharacterized protein</fullName>
    </submittedName>
</protein>
<dbReference type="AlphaFoldDB" id="A0A8T0RV88"/>
<name>A0A8T0RV88_PANVG</name>
<keyword evidence="1" id="KW-1133">Transmembrane helix</keyword>
<dbReference type="EMBL" id="CM029046">
    <property type="protein sequence ID" value="KAG2589035.1"/>
    <property type="molecule type" value="Genomic_DNA"/>
</dbReference>
<comment type="caution">
    <text evidence="2">The sequence shown here is derived from an EMBL/GenBank/DDBJ whole genome shotgun (WGS) entry which is preliminary data.</text>
</comment>